<sequence>MYNFIYVDYRVRCGEFAGRVLCDRAFMHLKPNGRLWISYRHATADEIRTSMKHCRKGWHEYTGYKGPLYRDPTDTLSVRKAYKAVPGLNSDKKQLKLERKLEILKYKINHEIATDQDIILYCAIMRGRVTRSMLSSEPVSVEEEEEPSG</sequence>
<evidence type="ECO:0000313" key="1">
    <source>
        <dbReference type="EMBL" id="CAG6685856.1"/>
    </source>
</evidence>
<reference evidence="1" key="1">
    <citation type="submission" date="2021-05" db="EMBL/GenBank/DDBJ databases">
        <authorList>
            <person name="Alioto T."/>
            <person name="Alioto T."/>
            <person name="Gomez Garrido J."/>
        </authorList>
    </citation>
    <scope>NUCLEOTIDE SEQUENCE</scope>
</reference>
<dbReference type="EMBL" id="HBUF01273728">
    <property type="protein sequence ID" value="CAG6685857.1"/>
    <property type="molecule type" value="Transcribed_RNA"/>
</dbReference>
<accession>A0A8D8TI85</accession>
<organism evidence="1">
    <name type="scientific">Cacopsylla melanoneura</name>
    <dbReference type="NCBI Taxonomy" id="428564"/>
    <lineage>
        <taxon>Eukaryota</taxon>
        <taxon>Metazoa</taxon>
        <taxon>Ecdysozoa</taxon>
        <taxon>Arthropoda</taxon>
        <taxon>Hexapoda</taxon>
        <taxon>Insecta</taxon>
        <taxon>Pterygota</taxon>
        <taxon>Neoptera</taxon>
        <taxon>Paraneoptera</taxon>
        <taxon>Hemiptera</taxon>
        <taxon>Sternorrhyncha</taxon>
        <taxon>Psylloidea</taxon>
        <taxon>Psyllidae</taxon>
        <taxon>Psyllinae</taxon>
        <taxon>Cacopsylla</taxon>
    </lineage>
</organism>
<dbReference type="EMBL" id="HBUF01273727">
    <property type="protein sequence ID" value="CAG6685856.1"/>
    <property type="molecule type" value="Transcribed_RNA"/>
</dbReference>
<dbReference type="AlphaFoldDB" id="A0A8D8TI85"/>
<protein>
    <submittedName>
        <fullName evidence="1">Uncharacterized protein</fullName>
    </submittedName>
</protein>
<proteinExistence type="predicted"/>
<name>A0A8D8TI85_9HEMI</name>